<gene>
    <name evidence="3" type="primary">LOC115627131</name>
</gene>
<evidence type="ECO:0000256" key="1">
    <source>
        <dbReference type="SAM" id="MobiDB-lite"/>
    </source>
</evidence>
<evidence type="ECO:0000313" key="2">
    <source>
        <dbReference type="Proteomes" id="UP000504634"/>
    </source>
</evidence>
<feature type="compositionally biased region" description="Acidic residues" evidence="1">
    <location>
        <begin position="418"/>
        <end position="428"/>
    </location>
</feature>
<dbReference type="AlphaFoldDB" id="A0A6J2TR94"/>
<dbReference type="InterPro" id="IPR019193">
    <property type="entry name" value="UBQ-conj_enz_E2-bd_prot"/>
</dbReference>
<reference evidence="3" key="1">
    <citation type="submission" date="2025-08" db="UniProtKB">
        <authorList>
            <consortium name="RefSeq"/>
        </authorList>
    </citation>
    <scope>IDENTIFICATION</scope>
    <source>
        <strain evidence="3">11010-0011.00</strain>
        <tissue evidence="3">Whole body</tissue>
    </source>
</reference>
<dbReference type="Proteomes" id="UP000504634">
    <property type="component" value="Unplaced"/>
</dbReference>
<name>A0A6J2TR94_DROLE</name>
<organism evidence="2 3">
    <name type="scientific">Drosophila lebanonensis</name>
    <name type="common">Fruit fly</name>
    <name type="synonym">Scaptodrosophila lebanonensis</name>
    <dbReference type="NCBI Taxonomy" id="7225"/>
    <lineage>
        <taxon>Eukaryota</taxon>
        <taxon>Metazoa</taxon>
        <taxon>Ecdysozoa</taxon>
        <taxon>Arthropoda</taxon>
        <taxon>Hexapoda</taxon>
        <taxon>Insecta</taxon>
        <taxon>Pterygota</taxon>
        <taxon>Neoptera</taxon>
        <taxon>Endopterygota</taxon>
        <taxon>Diptera</taxon>
        <taxon>Brachycera</taxon>
        <taxon>Muscomorpha</taxon>
        <taxon>Ephydroidea</taxon>
        <taxon>Drosophilidae</taxon>
        <taxon>Scaptodrosophila</taxon>
    </lineage>
</organism>
<keyword evidence="2" id="KW-1185">Reference proteome</keyword>
<dbReference type="OrthoDB" id="10264956at2759"/>
<evidence type="ECO:0000313" key="3">
    <source>
        <dbReference type="RefSeq" id="XP_030378564.1"/>
    </source>
</evidence>
<dbReference type="RefSeq" id="XP_030378564.1">
    <property type="nucleotide sequence ID" value="XM_030522704.1"/>
</dbReference>
<accession>A0A6J2TR94</accession>
<protein>
    <submittedName>
        <fullName evidence="3">Uncharacterized protein LOC115627131</fullName>
    </submittedName>
</protein>
<dbReference type="Pfam" id="PF09814">
    <property type="entry name" value="HECT_2"/>
    <property type="match status" value="1"/>
</dbReference>
<dbReference type="GeneID" id="115627131"/>
<sequence length="437" mass="50559">MPLAGVIIELRPNLHSGSAVLRFAQNIPNNETRIILKEHSVKVYETREDGTKEEHLIIHYNAFGMDIHGISTFIVSEQYISFRFNYNHIDLDGLDKQSVHVSVKPLMLRFIEDAFPITLHCNNCSAELVTATTYKRLREFPTGIIEPAEFYCHLPVGPVPKSSLVPASTDLFYGLNYVVVELRGLQKRVNFHGIHIYCARCLRMLGHLILQGSAAHLWADALHWRNNSKEAQPQSLFQHDSLTQFMLRMLYCLWRPMMPQLCLISGKALLWCALPNNERRYMEVLVLDPELRILRRNSPDNPDLRGYRACKLYFKVVNEYDEQLALWKSQMNVPKLEISHVMFMALVGRFEKHMEEVPRAWRYNTWEEKMLLTYFVYENEEEEQLMATNHMIAQKLEQLSLANPPTPPPAARNLASNDDAECDDEHSDSDETAKAKC</sequence>
<feature type="region of interest" description="Disordered" evidence="1">
    <location>
        <begin position="401"/>
        <end position="437"/>
    </location>
</feature>
<proteinExistence type="predicted"/>